<dbReference type="PANTHER" id="PTHR40050:SF1">
    <property type="entry name" value="INNER SPORE COAT PROTEIN H"/>
    <property type="match status" value="1"/>
</dbReference>
<dbReference type="InterPro" id="IPR014867">
    <property type="entry name" value="Spore_coat_CotH_CotH2/3/7"/>
</dbReference>
<dbReference type="Proteomes" id="UP000640786">
    <property type="component" value="Unassembled WGS sequence"/>
</dbReference>
<keyword evidence="2" id="KW-0472">Membrane</keyword>
<organism evidence="3 4">
    <name type="scientific">Psychrobacillus faecigallinarum</name>
    <dbReference type="NCBI Taxonomy" id="2762235"/>
    <lineage>
        <taxon>Bacteria</taxon>
        <taxon>Bacillati</taxon>
        <taxon>Bacillota</taxon>
        <taxon>Bacilli</taxon>
        <taxon>Bacillales</taxon>
        <taxon>Bacillaceae</taxon>
        <taxon>Psychrobacillus</taxon>
    </lineage>
</organism>
<protein>
    <submittedName>
        <fullName evidence="3">CotH kinase family protein</fullName>
    </submittedName>
</protein>
<feature type="region of interest" description="Disordered" evidence="1">
    <location>
        <begin position="313"/>
        <end position="369"/>
    </location>
</feature>
<evidence type="ECO:0000313" key="4">
    <source>
        <dbReference type="Proteomes" id="UP000640786"/>
    </source>
</evidence>
<dbReference type="RefSeq" id="WP_191697542.1">
    <property type="nucleotide sequence ID" value="NZ_JACSQO010000008.1"/>
</dbReference>
<name>A0ABR8RCG7_9BACI</name>
<accession>A0ABR8RCG7</accession>
<evidence type="ECO:0000256" key="2">
    <source>
        <dbReference type="SAM" id="Phobius"/>
    </source>
</evidence>
<keyword evidence="4" id="KW-1185">Reference proteome</keyword>
<dbReference type="Pfam" id="PF08757">
    <property type="entry name" value="CotH"/>
    <property type="match status" value="2"/>
</dbReference>
<proteinExistence type="predicted"/>
<dbReference type="PANTHER" id="PTHR40050">
    <property type="entry name" value="INNER SPORE COAT PROTEIN H"/>
    <property type="match status" value="1"/>
</dbReference>
<keyword evidence="2" id="KW-1133">Transmembrane helix</keyword>
<keyword evidence="2" id="KW-0812">Transmembrane</keyword>
<evidence type="ECO:0000256" key="1">
    <source>
        <dbReference type="SAM" id="MobiDB-lite"/>
    </source>
</evidence>
<keyword evidence="3" id="KW-0418">Kinase</keyword>
<feature type="region of interest" description="Disordered" evidence="1">
    <location>
        <begin position="497"/>
        <end position="575"/>
    </location>
</feature>
<keyword evidence="3" id="KW-0808">Transferase</keyword>
<feature type="transmembrane region" description="Helical" evidence="2">
    <location>
        <begin position="7"/>
        <end position="24"/>
    </location>
</feature>
<sequence length="609" mass="67348">MKKSHVFLVFIILICLFLSFLYLYPKLGLESADRGYQYMNTVFNQEQVTNVDIEMADSDFDSMIKNASDEEIFEANVTVNGTTVNNVGIRTKGNLSLRSVVQMDDSERYSFKIDFDYYDSTKSLDGLKKLNLNNNYSDASQMREYMSYKLMEQFGIATPGYSYMYVSINGEERGLYLGVEAIEETFLARNFDKGSDSLYKPDGAGSDLQYISENYEDYSGIGAKTSISDQDEKEFLKFISAINEEGSNLGSVLDIDEMLRYFAANTALVNMDSYQGNMKHNYYLYEEEGIFSILPWDYNMSFGGFGAGGAPGGGGKTGFLGQGNERAEADENHSSPAVAPETNEATLPQGAEDTNSNLENRPQNRGQMGMGMMGGNAVSEENINLCIYEPVSGVIMEDRPLVNALLTDEENITIYEDYLNEIATTFLDKDSFTSMVDEIHTMIKPYVEKDPTAFFSVDEFEEDVYGETGIIEFASQRSDSILAQLSGELVVQNNTTSLEQANPSEEGNLASEGMEPPNGEQMPEGFEAPEGMEPPNGGQMPEGFEAPEGMEPPNGGQKSNNAMSGFGRKGSSESQSTGYSKVFVITSAAGIVILLALIFIVNRFKRRRS</sequence>
<comment type="caution">
    <text evidence="3">The sequence shown here is derived from an EMBL/GenBank/DDBJ whole genome shotgun (WGS) entry which is preliminary data.</text>
</comment>
<feature type="compositionally biased region" description="Polar residues" evidence="1">
    <location>
        <begin position="352"/>
        <end position="366"/>
    </location>
</feature>
<dbReference type="GO" id="GO:0016301">
    <property type="term" value="F:kinase activity"/>
    <property type="evidence" value="ECO:0007669"/>
    <property type="project" value="UniProtKB-KW"/>
</dbReference>
<dbReference type="EMBL" id="JACSQO010000008">
    <property type="protein sequence ID" value="MBD7945380.1"/>
    <property type="molecule type" value="Genomic_DNA"/>
</dbReference>
<evidence type="ECO:0000313" key="3">
    <source>
        <dbReference type="EMBL" id="MBD7945380.1"/>
    </source>
</evidence>
<gene>
    <name evidence="3" type="ORF">H9650_14735</name>
</gene>
<feature type="transmembrane region" description="Helical" evidence="2">
    <location>
        <begin position="582"/>
        <end position="601"/>
    </location>
</feature>
<reference evidence="3 4" key="1">
    <citation type="submission" date="2020-08" db="EMBL/GenBank/DDBJ databases">
        <title>A Genomic Blueprint of the Chicken Gut Microbiome.</title>
        <authorList>
            <person name="Gilroy R."/>
            <person name="Ravi A."/>
            <person name="Getino M."/>
            <person name="Pursley I."/>
            <person name="Horton D.L."/>
            <person name="Alikhan N.-F."/>
            <person name="Baker D."/>
            <person name="Gharbi K."/>
            <person name="Hall N."/>
            <person name="Watson M."/>
            <person name="Adriaenssens E.M."/>
            <person name="Foster-Nyarko E."/>
            <person name="Jarju S."/>
            <person name="Secka A."/>
            <person name="Antonio M."/>
            <person name="Oren A."/>
            <person name="Chaudhuri R."/>
            <person name="La Ragione R.M."/>
            <person name="Hildebrand F."/>
            <person name="Pallen M.J."/>
        </authorList>
    </citation>
    <scope>NUCLEOTIDE SEQUENCE [LARGE SCALE GENOMIC DNA]</scope>
    <source>
        <strain evidence="3 4">Sa2BUA9</strain>
    </source>
</reference>